<evidence type="ECO:0000256" key="1">
    <source>
        <dbReference type="SAM" id="Phobius"/>
    </source>
</evidence>
<dbReference type="RefSeq" id="WP_336545417.1">
    <property type="nucleotide sequence ID" value="NZ_JBBBDM010000005.1"/>
</dbReference>
<sequence length="88" mass="9854">MIAHSLALGGGVAFIPLPYVLVIGPMAQFFPCGLLRWIESEWIGHRDVEFGLSYMPAISDPLQGFNQEGFDDRHSRMVTDMLNVCNWA</sequence>
<organism evidence="2 3">
    <name type="scientific">Sphingomonas kyungheensis</name>
    <dbReference type="NCBI Taxonomy" id="1069987"/>
    <lineage>
        <taxon>Bacteria</taxon>
        <taxon>Pseudomonadati</taxon>
        <taxon>Pseudomonadota</taxon>
        <taxon>Alphaproteobacteria</taxon>
        <taxon>Sphingomonadales</taxon>
        <taxon>Sphingomonadaceae</taxon>
        <taxon>Sphingomonas</taxon>
    </lineage>
</organism>
<dbReference type="EMBL" id="JBBBDM010000005">
    <property type="protein sequence ID" value="MEI5687778.1"/>
    <property type="molecule type" value="Genomic_DNA"/>
</dbReference>
<evidence type="ECO:0000313" key="2">
    <source>
        <dbReference type="EMBL" id="MEI5687778.1"/>
    </source>
</evidence>
<accession>A0ABU8H485</accession>
<keyword evidence="1" id="KW-1133">Transmembrane helix</keyword>
<gene>
    <name evidence="2" type="ORF">V8201_11875</name>
</gene>
<keyword evidence="3" id="KW-1185">Reference proteome</keyword>
<feature type="transmembrane region" description="Helical" evidence="1">
    <location>
        <begin position="6"/>
        <end position="27"/>
    </location>
</feature>
<evidence type="ECO:0000313" key="3">
    <source>
        <dbReference type="Proteomes" id="UP001367771"/>
    </source>
</evidence>
<keyword evidence="1" id="KW-0812">Transmembrane</keyword>
<dbReference type="Proteomes" id="UP001367771">
    <property type="component" value="Unassembled WGS sequence"/>
</dbReference>
<reference evidence="2 3" key="1">
    <citation type="journal article" date="2013" name="Int. J. Syst. Evol. Microbiol.">
        <title>Sphingomonas kyungheensis sp. nov., a bacterium with ginsenoside-converting activity isolated from soil of a ginseng field.</title>
        <authorList>
            <person name="Son H.M."/>
            <person name="Yang J.E."/>
            <person name="Park Y."/>
            <person name="Han C.K."/>
            <person name="Kim S.G."/>
            <person name="Kook M."/>
            <person name="Yi T.H."/>
        </authorList>
    </citation>
    <scope>NUCLEOTIDE SEQUENCE [LARGE SCALE GENOMIC DNA]</scope>
    <source>
        <strain evidence="2 3">LMG 26582</strain>
    </source>
</reference>
<proteinExistence type="predicted"/>
<keyword evidence="1" id="KW-0472">Membrane</keyword>
<comment type="caution">
    <text evidence="2">The sequence shown here is derived from an EMBL/GenBank/DDBJ whole genome shotgun (WGS) entry which is preliminary data.</text>
</comment>
<name>A0ABU8H485_9SPHN</name>
<protein>
    <submittedName>
        <fullName evidence="2">Uncharacterized protein</fullName>
    </submittedName>
</protein>